<evidence type="ECO:0000313" key="5">
    <source>
        <dbReference type="Proteomes" id="UP000501600"/>
    </source>
</evidence>
<dbReference type="GO" id="GO:0004803">
    <property type="term" value="F:transposase activity"/>
    <property type="evidence" value="ECO:0007669"/>
    <property type="project" value="InterPro"/>
</dbReference>
<dbReference type="KEGG" id="phao:HF685_10965"/>
<evidence type="ECO:0000313" key="4">
    <source>
        <dbReference type="EMBL" id="QJB69754.1"/>
    </source>
</evidence>
<feature type="domain" description="Insertion element IS402-like" evidence="2">
    <location>
        <begin position="8"/>
        <end position="78"/>
    </location>
</feature>
<protein>
    <submittedName>
        <fullName evidence="4">IS5 family transposase</fullName>
    </submittedName>
</protein>
<keyword evidence="5" id="KW-1185">Reference proteome</keyword>
<dbReference type="NCBIfam" id="NF033580">
    <property type="entry name" value="transpos_IS5_3"/>
    <property type="match status" value="1"/>
</dbReference>
<dbReference type="GO" id="GO:0006313">
    <property type="term" value="P:DNA transposition"/>
    <property type="evidence" value="ECO:0007669"/>
    <property type="project" value="InterPro"/>
</dbReference>
<dbReference type="PANTHER" id="PTHR30007">
    <property type="entry name" value="PHP DOMAIN PROTEIN"/>
    <property type="match status" value="1"/>
</dbReference>
<evidence type="ECO:0000313" key="3">
    <source>
        <dbReference type="EMBL" id="QJB69732.1"/>
    </source>
</evidence>
<dbReference type="RefSeq" id="WP_168819964.1">
    <property type="nucleotide sequence ID" value="NZ_CP051217.1"/>
</dbReference>
<dbReference type="EMBL" id="CP051217">
    <property type="protein sequence ID" value="QJB69732.1"/>
    <property type="molecule type" value="Genomic_DNA"/>
</dbReference>
<dbReference type="GO" id="GO:0003677">
    <property type="term" value="F:DNA binding"/>
    <property type="evidence" value="ECO:0007669"/>
    <property type="project" value="InterPro"/>
</dbReference>
<dbReference type="Pfam" id="PF01609">
    <property type="entry name" value="DDE_Tnp_1"/>
    <property type="match status" value="1"/>
</dbReference>
<reference evidence="4 5" key="1">
    <citation type="submission" date="2020-04" db="EMBL/GenBank/DDBJ databases">
        <title>Genome sequence for Sphingorhabdus sp. strain M1.</title>
        <authorList>
            <person name="Park S.-J."/>
        </authorList>
    </citation>
    <scope>NUCLEOTIDE SEQUENCE [LARGE SCALE GENOMIC DNA]</scope>
    <source>
        <strain evidence="4 5">JK6</strain>
    </source>
</reference>
<accession>A0A6H2DN23</accession>
<evidence type="ECO:0000259" key="2">
    <source>
        <dbReference type="Pfam" id="PF13340"/>
    </source>
</evidence>
<name>A0A6H2DN23_9SPHN</name>
<dbReference type="EMBL" id="CP051217">
    <property type="protein sequence ID" value="QJB69754.1"/>
    <property type="molecule type" value="Genomic_DNA"/>
</dbReference>
<dbReference type="KEGG" id="phao:HF685_11095"/>
<dbReference type="InterPro" id="IPR012337">
    <property type="entry name" value="RNaseH-like_sf"/>
</dbReference>
<dbReference type="PANTHER" id="PTHR30007:SF1">
    <property type="entry name" value="BLR1914 PROTEIN"/>
    <property type="match status" value="1"/>
</dbReference>
<dbReference type="InterPro" id="IPR025161">
    <property type="entry name" value="IS402-like_dom"/>
</dbReference>
<feature type="domain" description="Transposase IS4-like" evidence="1">
    <location>
        <begin position="88"/>
        <end position="245"/>
    </location>
</feature>
<dbReference type="Proteomes" id="UP000501600">
    <property type="component" value="Chromosome"/>
</dbReference>
<proteinExistence type="predicted"/>
<dbReference type="AlphaFoldDB" id="A0A6H2DN23"/>
<dbReference type="SUPFAM" id="SSF53098">
    <property type="entry name" value="Ribonuclease H-like"/>
    <property type="match status" value="1"/>
</dbReference>
<dbReference type="Pfam" id="PF13340">
    <property type="entry name" value="DUF4096"/>
    <property type="match status" value="1"/>
</dbReference>
<dbReference type="InterPro" id="IPR002559">
    <property type="entry name" value="Transposase_11"/>
</dbReference>
<gene>
    <name evidence="3" type="ORF">HF685_10965</name>
    <name evidence="4" type="ORF">HF685_11095</name>
</gene>
<evidence type="ECO:0000259" key="1">
    <source>
        <dbReference type="Pfam" id="PF01609"/>
    </source>
</evidence>
<organism evidence="4 5">
    <name type="scientific">Parasphingorhabdus halotolerans</name>
    <dbReference type="NCBI Taxonomy" id="2725558"/>
    <lineage>
        <taxon>Bacteria</taxon>
        <taxon>Pseudomonadati</taxon>
        <taxon>Pseudomonadota</taxon>
        <taxon>Alphaproteobacteria</taxon>
        <taxon>Sphingomonadales</taxon>
        <taxon>Sphingomonadaceae</taxon>
        <taxon>Parasphingorhabdus</taxon>
    </lineage>
</organism>
<sequence>MADFFWFSDEQWARIAPLLPVNGKGARRVDDRRVLSGIVHALQSGGRWGDCPPVYGPKKTLYNRFVRWAERGIWEDIFSALAGAEDAPDRLFIDSSCIKVHRTAGGAKGGPLANGIGQTRGGRNTKLHAICDVKGRPLVLLLTPGNAHDMRVAKQCIAAMPPSAELVGDKGYDSDELRAWLASRGTMAVIPPKRHRKVKLDCDPAIYRQRNVIERMFCRFKDWRRVATRFDRNIKNFMATIAIAATVIWWLK</sequence>